<dbReference type="PANTHER" id="PTHR43768:SF3">
    <property type="entry name" value="TREHALOSE 6-PHOSPHATE PHOSPHATASE"/>
    <property type="match status" value="1"/>
</dbReference>
<evidence type="ECO:0000313" key="6">
    <source>
        <dbReference type="Proteomes" id="UP001139353"/>
    </source>
</evidence>
<dbReference type="SUPFAM" id="SSF56784">
    <property type="entry name" value="HAD-like"/>
    <property type="match status" value="1"/>
</dbReference>
<dbReference type="InterPro" id="IPR036412">
    <property type="entry name" value="HAD-like_sf"/>
</dbReference>
<keyword evidence="3 4" id="KW-0378">Hydrolase</keyword>
<keyword evidence="4" id="KW-0460">Magnesium</keyword>
<sequence length="259" mass="27380">MAGPNPAMLRPLLGPQGLAALTGLVRSPALFAFDFDGTLAPIRARPDDVQVSATIALRLEKLARLRPVAIVTGRRIADVRERLGFVPAWIVGNHGAEDDGDPEAAARAHHALDALRARLRERADGLARAGVAIEDKGQSLALHFRTAPDRDAASAMIEDVLAGFTATLHVFGGKLVYNAVAADAPDKAVAVRRLIERAGVQSAFFAGDDVNDEPVFAAAQHGWVTVRIGCGRRASAARFCIDGPHEMAGVLDRILALVG</sequence>
<dbReference type="EC" id="3.1.3.12" evidence="4"/>
<comment type="catalytic activity">
    <reaction evidence="4">
        <text>alpha,alpha-trehalose 6-phosphate + H2O = alpha,alpha-trehalose + phosphate</text>
        <dbReference type="Rhea" id="RHEA:23420"/>
        <dbReference type="ChEBI" id="CHEBI:15377"/>
        <dbReference type="ChEBI" id="CHEBI:16551"/>
        <dbReference type="ChEBI" id="CHEBI:43474"/>
        <dbReference type="ChEBI" id="CHEBI:58429"/>
        <dbReference type="EC" id="3.1.3.12"/>
    </reaction>
</comment>
<dbReference type="AlphaFoldDB" id="A0A9X1YFH0"/>
<gene>
    <name evidence="5" type="primary">otsB</name>
    <name evidence="5" type="ORF">LPC04_02095</name>
</gene>
<evidence type="ECO:0000256" key="3">
    <source>
        <dbReference type="ARBA" id="ARBA00022801"/>
    </source>
</evidence>
<dbReference type="EMBL" id="JAJLJH010000001">
    <property type="protein sequence ID" value="MCK9684495.1"/>
    <property type="molecule type" value="Genomic_DNA"/>
</dbReference>
<comment type="pathway">
    <text evidence="1 4">Glycan biosynthesis; trehalose biosynthesis.</text>
</comment>
<protein>
    <recommendedName>
        <fullName evidence="4">Trehalose 6-phosphate phosphatase</fullName>
        <ecNumber evidence="4">3.1.3.12</ecNumber>
    </recommendedName>
</protein>
<keyword evidence="4" id="KW-0479">Metal-binding</keyword>
<comment type="function">
    <text evidence="4">Removes the phosphate from trehalose 6-phosphate to produce free trehalose.</text>
</comment>
<dbReference type="InterPro" id="IPR003337">
    <property type="entry name" value="Trehalose_PPase"/>
</dbReference>
<dbReference type="GO" id="GO:0004805">
    <property type="term" value="F:trehalose-phosphatase activity"/>
    <property type="evidence" value="ECO:0007669"/>
    <property type="project" value="UniProtKB-EC"/>
</dbReference>
<dbReference type="Gene3D" id="3.30.70.1020">
    <property type="entry name" value="Trehalose-6-phosphate phosphatase related protein, domain 2"/>
    <property type="match status" value="1"/>
</dbReference>
<evidence type="ECO:0000313" key="5">
    <source>
        <dbReference type="EMBL" id="MCK9684495.1"/>
    </source>
</evidence>
<comment type="similarity">
    <text evidence="2 4">Belongs to the trehalose phosphatase family.</text>
</comment>
<dbReference type="Pfam" id="PF02358">
    <property type="entry name" value="Trehalose_PPase"/>
    <property type="match status" value="1"/>
</dbReference>
<reference evidence="5" key="1">
    <citation type="submission" date="2021-11" db="EMBL/GenBank/DDBJ databases">
        <title>BS-T2-15 a new species belonging to the Comamonadaceae family isolated from the soil of a French oak forest.</title>
        <authorList>
            <person name="Mieszkin S."/>
            <person name="Alain K."/>
        </authorList>
    </citation>
    <scope>NUCLEOTIDE SEQUENCE</scope>
    <source>
        <strain evidence="5">BS-T2-15</strain>
    </source>
</reference>
<dbReference type="GO" id="GO:0046872">
    <property type="term" value="F:metal ion binding"/>
    <property type="evidence" value="ECO:0007669"/>
    <property type="project" value="UniProtKB-KW"/>
</dbReference>
<evidence type="ECO:0000256" key="1">
    <source>
        <dbReference type="ARBA" id="ARBA00005199"/>
    </source>
</evidence>
<dbReference type="RefSeq" id="WP_275680522.1">
    <property type="nucleotide sequence ID" value="NZ_JAJLJH010000001.1"/>
</dbReference>
<dbReference type="PANTHER" id="PTHR43768">
    <property type="entry name" value="TREHALOSE 6-PHOSPHATE PHOSPHATASE"/>
    <property type="match status" value="1"/>
</dbReference>
<dbReference type="Gene3D" id="3.40.50.1000">
    <property type="entry name" value="HAD superfamily/HAD-like"/>
    <property type="match status" value="1"/>
</dbReference>
<keyword evidence="6" id="KW-1185">Reference proteome</keyword>
<proteinExistence type="inferred from homology"/>
<dbReference type="InterPro" id="IPR023214">
    <property type="entry name" value="HAD_sf"/>
</dbReference>
<comment type="cofactor">
    <cofactor evidence="4">
        <name>Mg(2+)</name>
        <dbReference type="ChEBI" id="CHEBI:18420"/>
    </cofactor>
</comment>
<dbReference type="InterPro" id="IPR006379">
    <property type="entry name" value="HAD-SF_hydro_IIB"/>
</dbReference>
<dbReference type="InterPro" id="IPR044651">
    <property type="entry name" value="OTSB-like"/>
</dbReference>
<dbReference type="NCBIfam" id="TIGR00685">
    <property type="entry name" value="T6PP"/>
    <property type="match status" value="1"/>
</dbReference>
<dbReference type="GO" id="GO:0005992">
    <property type="term" value="P:trehalose biosynthetic process"/>
    <property type="evidence" value="ECO:0007669"/>
    <property type="project" value="InterPro"/>
</dbReference>
<dbReference type="Proteomes" id="UP001139353">
    <property type="component" value="Unassembled WGS sequence"/>
</dbReference>
<evidence type="ECO:0000256" key="4">
    <source>
        <dbReference type="RuleBase" id="RU361117"/>
    </source>
</evidence>
<name>A0A9X1YFH0_9BURK</name>
<comment type="caution">
    <text evidence="5">The sequence shown here is derived from an EMBL/GenBank/DDBJ whole genome shotgun (WGS) entry which is preliminary data.</text>
</comment>
<dbReference type="NCBIfam" id="TIGR01484">
    <property type="entry name" value="HAD-SF-IIB"/>
    <property type="match status" value="1"/>
</dbReference>
<accession>A0A9X1YFH0</accession>
<organism evidence="5 6">
    <name type="scientific">Scleromatobacter humisilvae</name>
    <dbReference type="NCBI Taxonomy" id="2897159"/>
    <lineage>
        <taxon>Bacteria</taxon>
        <taxon>Pseudomonadati</taxon>
        <taxon>Pseudomonadota</taxon>
        <taxon>Betaproteobacteria</taxon>
        <taxon>Burkholderiales</taxon>
        <taxon>Sphaerotilaceae</taxon>
        <taxon>Scleromatobacter</taxon>
    </lineage>
</organism>
<evidence type="ECO:0000256" key="2">
    <source>
        <dbReference type="ARBA" id="ARBA00008770"/>
    </source>
</evidence>